<dbReference type="RefSeq" id="WP_140851845.1">
    <property type="nucleotide sequence ID" value="NZ_RCZC01000007.1"/>
</dbReference>
<organism evidence="1 2">
    <name type="scientific">Sphingomonas glacialis</name>
    <dbReference type="NCBI Taxonomy" id="658225"/>
    <lineage>
        <taxon>Bacteria</taxon>
        <taxon>Pseudomonadati</taxon>
        <taxon>Pseudomonadota</taxon>
        <taxon>Alphaproteobacteria</taxon>
        <taxon>Sphingomonadales</taxon>
        <taxon>Sphingomonadaceae</taxon>
        <taxon>Sphingomonas</taxon>
    </lineage>
</organism>
<gene>
    <name evidence="1" type="ORF">EAH76_18950</name>
</gene>
<protein>
    <submittedName>
        <fullName evidence="1">Uncharacterized protein</fullName>
    </submittedName>
</protein>
<comment type="caution">
    <text evidence="1">The sequence shown here is derived from an EMBL/GenBank/DDBJ whole genome shotgun (WGS) entry which is preliminary data.</text>
</comment>
<evidence type="ECO:0000313" key="2">
    <source>
        <dbReference type="Proteomes" id="UP000319931"/>
    </source>
</evidence>
<evidence type="ECO:0000313" key="1">
    <source>
        <dbReference type="EMBL" id="TPG49419.1"/>
    </source>
</evidence>
<accession>A0A502FJ63</accession>
<name>A0A502FJ63_9SPHN</name>
<dbReference type="EMBL" id="RCZC01000007">
    <property type="protein sequence ID" value="TPG49419.1"/>
    <property type="molecule type" value="Genomic_DNA"/>
</dbReference>
<sequence length="224" mass="24451">MRAGHISGRIQYLAGDGRETGRERFELIGSPADVTLRAFCEMDDVALTRDVTLAMDAQWRPLDGFCRISRHGAREAALWFDVGAHDVVLNGWIGGARVEQARLALAEPLAYLGLHPLQGDALIVNARGTDQPGVFVPIACATNSISPDGDEAVGVRPVTIEVAYLGEERIDVPAGSFAARHYALRWDPSWPAADLWVRAEDCVFLKLDWSHVDASYVLAELTEA</sequence>
<proteinExistence type="predicted"/>
<dbReference type="Proteomes" id="UP000319931">
    <property type="component" value="Unassembled WGS sequence"/>
</dbReference>
<keyword evidence="2" id="KW-1185">Reference proteome</keyword>
<reference evidence="1 2" key="1">
    <citation type="journal article" date="2019" name="Environ. Microbiol.">
        <title>Species interactions and distinct microbial communities in high Arctic permafrost affected cryosols are associated with the CH4 and CO2 gas fluxes.</title>
        <authorList>
            <person name="Altshuler I."/>
            <person name="Hamel J."/>
            <person name="Turney S."/>
            <person name="Magnuson E."/>
            <person name="Levesque R."/>
            <person name="Greer C."/>
            <person name="Whyte L.G."/>
        </authorList>
    </citation>
    <scope>NUCLEOTIDE SEQUENCE [LARGE SCALE GENOMIC DNA]</scope>
    <source>
        <strain evidence="1 2">E6.1</strain>
    </source>
</reference>
<dbReference type="OrthoDB" id="3777295at2"/>
<dbReference type="AlphaFoldDB" id="A0A502FJ63"/>